<proteinExistence type="predicted"/>
<dbReference type="InterPro" id="IPR032675">
    <property type="entry name" value="LRR_dom_sf"/>
</dbReference>
<sequence length="470" mass="50729">MQKRRRSVSGDADEISDSTDMSSACDRRARDRDLAIGQHRDQSSMARQILRSRGVGSNCSVGVVRWWFVSACLLSWTLAAIAQLSESDVRALQEIRNNLEDLPGSSFFSSWNFSTDSATNPCDSFKGVQCYVVDGVQRVVVLNIGEPTAGSPGLKGTLSEAVGRLTALAQFSIVPGAVSGSIPWTLGSLTNLQFLGLYGNKFAGNIPWQMSNLNRLQSVILTDNQLSGPIPDGVAKLPSLSTLSVANNKLSGELPDFSAATSLKHLDLTKNELTGKLPLLPYGIKYVSLANNRLGGGLDRLTGLRSLTYLDLGSNELTGEVLAEAFSFPLQYLLLDRNRLSGSLYIPLPCKIEVVDLSYNNLSGSVPTALAGVKNLYLNNNRFSGMVPPIYAFNLQSAVVETLFLQNNFLIGLTNLLPGMSLPADVTLCFQFNCGLPPLQSACPSRGGRDDTRPILDCLNPELTHDGDHP</sequence>
<name>A0A176VK54_MARPO</name>
<keyword evidence="9" id="KW-1185">Reference proteome</keyword>
<dbReference type="SUPFAM" id="SSF52058">
    <property type="entry name" value="L domain-like"/>
    <property type="match status" value="1"/>
</dbReference>
<evidence type="ECO:0000256" key="5">
    <source>
        <dbReference type="ARBA" id="ARBA00023136"/>
    </source>
</evidence>
<dbReference type="InterPro" id="IPR013210">
    <property type="entry name" value="LRR_N_plant-typ"/>
</dbReference>
<dbReference type="EMBL" id="LVLJ01003591">
    <property type="protein sequence ID" value="OAE20722.1"/>
    <property type="molecule type" value="Genomic_DNA"/>
</dbReference>
<dbReference type="PANTHER" id="PTHR48009">
    <property type="entry name" value="LEUCINE-RICH REPEAT (LRR) FAMILY PROTEIN"/>
    <property type="match status" value="1"/>
</dbReference>
<dbReference type="Pfam" id="PF00560">
    <property type="entry name" value="LRR_1"/>
    <property type="match status" value="1"/>
</dbReference>
<dbReference type="InterPro" id="IPR053213">
    <property type="entry name" value="RLP29"/>
</dbReference>
<comment type="caution">
    <text evidence="8">The sequence shown here is derived from an EMBL/GenBank/DDBJ whole genome shotgun (WGS) entry which is preliminary data.</text>
</comment>
<comment type="subcellular location">
    <subcellularLocation>
        <location evidence="1">Membrane</location>
    </subcellularLocation>
</comment>
<organism evidence="8 9">
    <name type="scientific">Marchantia polymorpha subsp. ruderalis</name>
    <dbReference type="NCBI Taxonomy" id="1480154"/>
    <lineage>
        <taxon>Eukaryota</taxon>
        <taxon>Viridiplantae</taxon>
        <taxon>Streptophyta</taxon>
        <taxon>Embryophyta</taxon>
        <taxon>Marchantiophyta</taxon>
        <taxon>Marchantiopsida</taxon>
        <taxon>Marchantiidae</taxon>
        <taxon>Marchantiales</taxon>
        <taxon>Marchantiaceae</taxon>
        <taxon>Marchantia</taxon>
    </lineage>
</organism>
<keyword evidence="5" id="KW-0472">Membrane</keyword>
<reference evidence="8" key="1">
    <citation type="submission" date="2016-03" db="EMBL/GenBank/DDBJ databases">
        <title>Mechanisms controlling the formation of the plant cell surface in tip-growing cells are functionally conserved among land plants.</title>
        <authorList>
            <person name="Honkanen S."/>
            <person name="Jones V.A."/>
            <person name="Morieri G."/>
            <person name="Champion C."/>
            <person name="Hetherington A.J."/>
            <person name="Kelly S."/>
            <person name="Saint-Marcoux D."/>
            <person name="Proust H."/>
            <person name="Prescott H."/>
            <person name="Dolan L."/>
        </authorList>
    </citation>
    <scope>NUCLEOTIDE SEQUENCE [LARGE SCALE GENOMIC DNA]</scope>
    <source>
        <tissue evidence="8">Whole gametophyte</tissue>
    </source>
</reference>
<keyword evidence="4" id="KW-0677">Repeat</keyword>
<evidence type="ECO:0000256" key="1">
    <source>
        <dbReference type="ARBA" id="ARBA00004370"/>
    </source>
</evidence>
<protein>
    <recommendedName>
        <fullName evidence="7">Leucine-rich repeat-containing N-terminal plant-type domain-containing protein</fullName>
    </recommendedName>
</protein>
<dbReference type="Gene3D" id="3.80.10.10">
    <property type="entry name" value="Ribonuclease Inhibitor"/>
    <property type="match status" value="2"/>
</dbReference>
<evidence type="ECO:0000256" key="3">
    <source>
        <dbReference type="ARBA" id="ARBA00022729"/>
    </source>
</evidence>
<evidence type="ECO:0000313" key="9">
    <source>
        <dbReference type="Proteomes" id="UP000077202"/>
    </source>
</evidence>
<dbReference type="PANTHER" id="PTHR48009:SF4">
    <property type="entry name" value="LEUCINE-RICH REPEAT (LRR) FAMILY PROTEIN"/>
    <property type="match status" value="1"/>
</dbReference>
<dbReference type="Pfam" id="PF08263">
    <property type="entry name" value="LRRNT_2"/>
    <property type="match status" value="1"/>
</dbReference>
<accession>A0A176VK54</accession>
<dbReference type="GO" id="GO:0016020">
    <property type="term" value="C:membrane"/>
    <property type="evidence" value="ECO:0007669"/>
    <property type="project" value="UniProtKB-SubCell"/>
</dbReference>
<evidence type="ECO:0000256" key="4">
    <source>
        <dbReference type="ARBA" id="ARBA00022737"/>
    </source>
</evidence>
<dbReference type="AlphaFoldDB" id="A0A176VK54"/>
<keyword evidence="2" id="KW-0433">Leucine-rich repeat</keyword>
<dbReference type="InterPro" id="IPR001611">
    <property type="entry name" value="Leu-rich_rpt"/>
</dbReference>
<dbReference type="Proteomes" id="UP000077202">
    <property type="component" value="Unassembled WGS sequence"/>
</dbReference>
<feature type="region of interest" description="Disordered" evidence="6">
    <location>
        <begin position="1"/>
        <end position="27"/>
    </location>
</feature>
<evidence type="ECO:0000259" key="7">
    <source>
        <dbReference type="Pfam" id="PF08263"/>
    </source>
</evidence>
<keyword evidence="3" id="KW-0732">Signal</keyword>
<evidence type="ECO:0000313" key="8">
    <source>
        <dbReference type="EMBL" id="OAE20722.1"/>
    </source>
</evidence>
<dbReference type="Pfam" id="PF13516">
    <property type="entry name" value="LRR_6"/>
    <property type="match status" value="2"/>
</dbReference>
<gene>
    <name evidence="8" type="ORF">AXG93_154s1970</name>
</gene>
<evidence type="ECO:0000256" key="2">
    <source>
        <dbReference type="ARBA" id="ARBA00022614"/>
    </source>
</evidence>
<evidence type="ECO:0000256" key="6">
    <source>
        <dbReference type="SAM" id="MobiDB-lite"/>
    </source>
</evidence>
<dbReference type="FunFam" id="3.80.10.10:FF:000400">
    <property type="entry name" value="Nuclear pore complex protein NUP107"/>
    <property type="match status" value="1"/>
</dbReference>
<feature type="domain" description="Leucine-rich repeat-containing N-terminal plant-type" evidence="7">
    <location>
        <begin position="86"/>
        <end position="130"/>
    </location>
</feature>